<feature type="transmembrane region" description="Helical" evidence="6">
    <location>
        <begin position="57"/>
        <end position="78"/>
    </location>
</feature>
<evidence type="ECO:0000259" key="7">
    <source>
        <dbReference type="PROSITE" id="PS51384"/>
    </source>
</evidence>
<evidence type="ECO:0000256" key="6">
    <source>
        <dbReference type="SAM" id="Phobius"/>
    </source>
</evidence>
<keyword evidence="2 6" id="KW-0812">Transmembrane</keyword>
<feature type="transmembrane region" description="Helical" evidence="6">
    <location>
        <begin position="392"/>
        <end position="411"/>
    </location>
</feature>
<proteinExistence type="predicted"/>
<dbReference type="InterPro" id="IPR039261">
    <property type="entry name" value="FNR_nucleotide-bd"/>
</dbReference>
<dbReference type="SFLD" id="SFLDG01168">
    <property type="entry name" value="Ferric_reductase_subgroup_(FRE"/>
    <property type="match status" value="1"/>
</dbReference>
<dbReference type="SFLD" id="SFLDS00052">
    <property type="entry name" value="Ferric_Reductase_Domain"/>
    <property type="match status" value="1"/>
</dbReference>
<dbReference type="Gene3D" id="3.40.50.80">
    <property type="entry name" value="Nucleotide-binding domain of ferredoxin-NADP reductase (FNR) module"/>
    <property type="match status" value="1"/>
</dbReference>
<feature type="transmembrane region" description="Helical" evidence="6">
    <location>
        <begin position="436"/>
        <end position="457"/>
    </location>
</feature>
<dbReference type="InterPro" id="IPR017938">
    <property type="entry name" value="Riboflavin_synthase-like_b-brl"/>
</dbReference>
<keyword evidence="3 6" id="KW-1133">Transmembrane helix</keyword>
<dbReference type="Pfam" id="PF08030">
    <property type="entry name" value="NAD_binding_6"/>
    <property type="match status" value="1"/>
</dbReference>
<keyword evidence="4" id="KW-0560">Oxidoreductase</keyword>
<dbReference type="Proteomes" id="UP000515908">
    <property type="component" value="Chromosome 16"/>
</dbReference>
<feature type="transmembrane region" description="Helical" evidence="6">
    <location>
        <begin position="12"/>
        <end position="45"/>
    </location>
</feature>
<reference evidence="8 9" key="1">
    <citation type="submission" date="2020-08" db="EMBL/GenBank/DDBJ databases">
        <authorList>
            <person name="Newling K."/>
            <person name="Davey J."/>
            <person name="Forrester S."/>
        </authorList>
    </citation>
    <scope>NUCLEOTIDE SEQUENCE [LARGE SCALE GENOMIC DNA]</scope>
    <source>
        <strain evidence="9">Crithidia deanei Carvalho (ATCC PRA-265)</strain>
    </source>
</reference>
<organism evidence="8 9">
    <name type="scientific">Angomonas deanei</name>
    <dbReference type="NCBI Taxonomy" id="59799"/>
    <lineage>
        <taxon>Eukaryota</taxon>
        <taxon>Discoba</taxon>
        <taxon>Euglenozoa</taxon>
        <taxon>Kinetoplastea</taxon>
        <taxon>Metakinetoplastina</taxon>
        <taxon>Trypanosomatida</taxon>
        <taxon>Trypanosomatidae</taxon>
        <taxon>Strigomonadinae</taxon>
        <taxon>Angomonas</taxon>
    </lineage>
</organism>
<gene>
    <name evidence="8" type="ORF">ADEAN_000760400</name>
</gene>
<sequence length="931" mass="104309">MKWFSDFCDAVAANLFFDIFTASVCLPYFFSAVFFSIMSLVGLVLWRNHNLSTGTGMTGTILFITVFPIAIHQSVLFVQNYMVEALAEVQLWRRALALEGRGTSDTSKSAIHASVDGDESVVFPSNHSPDEVTPISTMETKRRKVHHKVYLAHFFLFFTGALAFALGCVAFFHLSYELTRCGYIFCVGDPSSFTQTNSPGGSTALIGLMLGCVLCPLGALLLFQFGKQLRRLLRMMAAPLEEYTDETAFRVFGNKKFPFRIYKDPRGGLGLATLAVALFLLLVAAVLTFYLPNDFHRINASRLASAAATVASRNGTRFEGSTLPEKGDPVFRTSNIRISEHLVLKLFPGNVFFYVYLMMLAVLATVLRWSHKGKSWFQRRLTWAPKWSQGEAVLVAFTGLLLLFFCIYWFHDHNYKQAWSNNEEGGSSRMGRWERWARALGQVAVLFLSLLLFPISRNSLVHDCIGTTWENFLKLHRLCGYAMTIVTFLHMIAFFVSYYEYGKLWHNLFSLPTYVGYKGIRNDFTVMAITYVSVIMFITMGIFAYHPIRRRFYELFYYSHIITSAMLVPLTIVHASAAWMYLLPGMTLWCADQMTRLWQKGTQVEVLSTRTVGGNAVEIVFNYPRNRSQRQVRAGQYVFLSIPCISVLQWHPMTLTCGANFRQDAPSINNESHTGASPVQDGEVYTIYIKSMGEGTWSHQVFEHVRSGKPLTKMGVDGPYGTPIDFTHYDQVYFFAGGIGITPCATMYSSILRNSVVEQRTHHVRLVWATRSASLVGALAGLLGLPDRLQTLSQLPTPRAQPMNEPTTAITELLPETTGANPHDTCVPVPATNGVFECHLYMTEERAYDVVRQQFDTSSLPPEATVSSVTRVMQGRPDVADEVADGLRAGPTPEEKSRILLFICGPKAITEAAVKVGAEVGATVHVEEFLF</sequence>
<feature type="transmembrane region" description="Helical" evidence="6">
    <location>
        <begin position="351"/>
        <end position="371"/>
    </location>
</feature>
<feature type="transmembrane region" description="Helical" evidence="6">
    <location>
        <begin position="478"/>
        <end position="499"/>
    </location>
</feature>
<feature type="transmembrane region" description="Helical" evidence="6">
    <location>
        <begin position="269"/>
        <end position="291"/>
    </location>
</feature>
<comment type="subcellular location">
    <subcellularLocation>
        <location evidence="1">Membrane</location>
        <topology evidence="1">Multi-pass membrane protein</topology>
    </subcellularLocation>
</comment>
<dbReference type="Pfam" id="PF08022">
    <property type="entry name" value="FAD_binding_8"/>
    <property type="match status" value="1"/>
</dbReference>
<dbReference type="Gene3D" id="2.40.30.10">
    <property type="entry name" value="Translation factors"/>
    <property type="match status" value="1"/>
</dbReference>
<evidence type="ECO:0000256" key="3">
    <source>
        <dbReference type="ARBA" id="ARBA00022989"/>
    </source>
</evidence>
<evidence type="ECO:0000256" key="4">
    <source>
        <dbReference type="ARBA" id="ARBA00023002"/>
    </source>
</evidence>
<dbReference type="PANTHER" id="PTHR11972:SF69">
    <property type="entry name" value="FERRIC REDUCTION OXIDASE 6-RELATED"/>
    <property type="match status" value="1"/>
</dbReference>
<dbReference type="InterPro" id="IPR013130">
    <property type="entry name" value="Fe3_Rdtase_TM_dom"/>
</dbReference>
<dbReference type="EMBL" id="LR877160">
    <property type="protein sequence ID" value="CAD2220090.1"/>
    <property type="molecule type" value="Genomic_DNA"/>
</dbReference>
<dbReference type="SUPFAM" id="SSF52343">
    <property type="entry name" value="Ferredoxin reductase-like, C-terminal NADP-linked domain"/>
    <property type="match status" value="1"/>
</dbReference>
<evidence type="ECO:0000256" key="2">
    <source>
        <dbReference type="ARBA" id="ARBA00022692"/>
    </source>
</evidence>
<keyword evidence="9" id="KW-1185">Reference proteome</keyword>
<feature type="transmembrane region" description="Helical" evidence="6">
    <location>
        <begin position="150"/>
        <end position="174"/>
    </location>
</feature>
<dbReference type="AlphaFoldDB" id="A0A7G2CJR2"/>
<dbReference type="CDD" id="cd06186">
    <property type="entry name" value="NOX_Duox_like_FAD_NADP"/>
    <property type="match status" value="1"/>
</dbReference>
<feature type="domain" description="FAD-binding FR-type" evidence="7">
    <location>
        <begin position="599"/>
        <end position="726"/>
    </location>
</feature>
<feature type="transmembrane region" description="Helical" evidence="6">
    <location>
        <begin position="524"/>
        <end position="545"/>
    </location>
</feature>
<dbReference type="VEuPathDB" id="TriTrypDB:ADEAN_000760400"/>
<name>A0A7G2CJR2_9TRYP</name>
<dbReference type="GO" id="GO:0016491">
    <property type="term" value="F:oxidoreductase activity"/>
    <property type="evidence" value="ECO:0007669"/>
    <property type="project" value="UniProtKB-KW"/>
</dbReference>
<dbReference type="SUPFAM" id="SSF63380">
    <property type="entry name" value="Riboflavin synthase domain-like"/>
    <property type="match status" value="1"/>
</dbReference>
<dbReference type="PANTHER" id="PTHR11972">
    <property type="entry name" value="NADPH OXIDASE"/>
    <property type="match status" value="1"/>
</dbReference>
<dbReference type="InterPro" id="IPR017927">
    <property type="entry name" value="FAD-bd_FR_type"/>
</dbReference>
<feature type="transmembrane region" description="Helical" evidence="6">
    <location>
        <begin position="557"/>
        <end position="582"/>
    </location>
</feature>
<dbReference type="InterPro" id="IPR013112">
    <property type="entry name" value="FAD-bd_8"/>
</dbReference>
<evidence type="ECO:0000313" key="9">
    <source>
        <dbReference type="Proteomes" id="UP000515908"/>
    </source>
</evidence>
<keyword evidence="5 6" id="KW-0472">Membrane</keyword>
<evidence type="ECO:0000256" key="5">
    <source>
        <dbReference type="ARBA" id="ARBA00023136"/>
    </source>
</evidence>
<dbReference type="GO" id="GO:0005886">
    <property type="term" value="C:plasma membrane"/>
    <property type="evidence" value="ECO:0007669"/>
    <property type="project" value="TreeGrafter"/>
</dbReference>
<accession>A0A7G2CJR2</accession>
<evidence type="ECO:0000313" key="8">
    <source>
        <dbReference type="EMBL" id="CAD2220090.1"/>
    </source>
</evidence>
<dbReference type="InterPro" id="IPR050369">
    <property type="entry name" value="RBOH/FRE"/>
</dbReference>
<protein>
    <submittedName>
        <fullName evidence="8">Ferric reductase like transmembrane component/FAD-binding domain/Ferric reductase NAD binding domain containing protein, putative</fullName>
    </submittedName>
</protein>
<dbReference type="PROSITE" id="PS51384">
    <property type="entry name" value="FAD_FR"/>
    <property type="match status" value="1"/>
</dbReference>
<dbReference type="InterPro" id="IPR013121">
    <property type="entry name" value="Fe_red_NAD-bd_6"/>
</dbReference>
<feature type="transmembrane region" description="Helical" evidence="6">
    <location>
        <begin position="204"/>
        <end position="226"/>
    </location>
</feature>
<dbReference type="Pfam" id="PF01794">
    <property type="entry name" value="Ferric_reduct"/>
    <property type="match status" value="1"/>
</dbReference>
<evidence type="ECO:0000256" key="1">
    <source>
        <dbReference type="ARBA" id="ARBA00004141"/>
    </source>
</evidence>